<proteinExistence type="predicted"/>
<dbReference type="AlphaFoldDB" id="A0A173UFY1"/>
<dbReference type="EMBL" id="CYXV01000014">
    <property type="protein sequence ID" value="CUN13246.1"/>
    <property type="molecule type" value="Genomic_DNA"/>
</dbReference>
<evidence type="ECO:0000313" key="1">
    <source>
        <dbReference type="EMBL" id="CUN13246.1"/>
    </source>
</evidence>
<evidence type="ECO:0000313" key="2">
    <source>
        <dbReference type="Proteomes" id="UP000095495"/>
    </source>
</evidence>
<sequence>MHKFAKQIMDCVKAHVDGIGIENFEGQNLDDLKDWTEIAKNIVCFDKDYNIVEAMKKSEDEEIMRMVEEFGDYPGRRYYNEYRYSNGRFAPKGRGTRRGYVEPPYYHQMPEDYHEWERMPEYDRMRDLDRMSMGKMYYSEPMSGNNGMSTGTHDAREGRAGMSRRSYMETKEMHNGNSPEDKDAKMKELEKYMKSLSEDVTELFSGMSPEEKQLTKTKLTTLVTKM</sequence>
<name>A0A173UFY1_9FIRM</name>
<dbReference type="RefSeq" id="WP_055263734.1">
    <property type="nucleotide sequence ID" value="NZ_CYXV01000014.1"/>
</dbReference>
<protein>
    <submittedName>
        <fullName evidence="1">Uncharacterized protein</fullName>
    </submittedName>
</protein>
<organism evidence="1 2">
    <name type="scientific">Roseburia faecis</name>
    <dbReference type="NCBI Taxonomy" id="301302"/>
    <lineage>
        <taxon>Bacteria</taxon>
        <taxon>Bacillati</taxon>
        <taxon>Bacillota</taxon>
        <taxon>Clostridia</taxon>
        <taxon>Lachnospirales</taxon>
        <taxon>Lachnospiraceae</taxon>
        <taxon>Roseburia</taxon>
    </lineage>
</organism>
<accession>A0A173UFY1</accession>
<dbReference type="Proteomes" id="UP000095495">
    <property type="component" value="Unassembled WGS sequence"/>
</dbReference>
<reference evidence="1 2" key="1">
    <citation type="submission" date="2015-09" db="EMBL/GenBank/DDBJ databases">
        <authorList>
            <consortium name="Pathogen Informatics"/>
        </authorList>
    </citation>
    <scope>NUCLEOTIDE SEQUENCE [LARGE SCALE GENOMIC DNA]</scope>
    <source>
        <strain evidence="1 2">2789STDY5608863</strain>
    </source>
</reference>
<gene>
    <name evidence="1" type="ORF">ERS852420_02903</name>
</gene>